<keyword evidence="3" id="KW-1185">Reference proteome</keyword>
<proteinExistence type="predicted"/>
<dbReference type="EMBL" id="UZAH01025440">
    <property type="protein sequence ID" value="VDO63946.1"/>
    <property type="molecule type" value="Genomic_DNA"/>
</dbReference>
<feature type="compositionally biased region" description="Basic and acidic residues" evidence="1">
    <location>
        <begin position="84"/>
        <end position="107"/>
    </location>
</feature>
<accession>A0A3P7WT77</accession>
<feature type="region of interest" description="Disordered" evidence="1">
    <location>
        <begin position="84"/>
        <end position="125"/>
    </location>
</feature>
<sequence>MEGIKLSGGPAATCSPTHFGGPIRACHKSGRIRWSVFGLSASEVIYHLSAVFAIADDLPPPPPPPPPAPPLFVVDDAVVNRFDREDGRLVGGEVRRPKEDQQTNDEHDNGDDEEEGNPRIMVSAQQRLRSAFRLDDAAAECNGRIRPDSRLGWYTS</sequence>
<evidence type="ECO:0000256" key="1">
    <source>
        <dbReference type="SAM" id="MobiDB-lite"/>
    </source>
</evidence>
<name>A0A3P7WT77_HELPZ</name>
<evidence type="ECO:0000313" key="2">
    <source>
        <dbReference type="EMBL" id="VDO63946.1"/>
    </source>
</evidence>
<dbReference type="WBParaSite" id="HPBE_0000525901-mRNA-1">
    <property type="protein sequence ID" value="HPBE_0000525901-mRNA-1"/>
    <property type="gene ID" value="HPBE_0000525901"/>
</dbReference>
<reference evidence="4" key="2">
    <citation type="submission" date="2019-09" db="UniProtKB">
        <authorList>
            <consortium name="WormBaseParasite"/>
        </authorList>
    </citation>
    <scope>IDENTIFICATION</scope>
</reference>
<dbReference type="Proteomes" id="UP000050761">
    <property type="component" value="Unassembled WGS sequence"/>
</dbReference>
<dbReference type="AlphaFoldDB" id="A0A3P7WT77"/>
<evidence type="ECO:0000313" key="4">
    <source>
        <dbReference type="WBParaSite" id="HPBE_0000525901-mRNA-1"/>
    </source>
</evidence>
<protein>
    <submittedName>
        <fullName evidence="2 4">Uncharacterized protein</fullName>
    </submittedName>
</protein>
<organism evidence="2">
    <name type="scientific">Heligmosomoides polygyrus</name>
    <name type="common">Parasitic roundworm</name>
    <dbReference type="NCBI Taxonomy" id="6339"/>
    <lineage>
        <taxon>Eukaryota</taxon>
        <taxon>Metazoa</taxon>
        <taxon>Ecdysozoa</taxon>
        <taxon>Nematoda</taxon>
        <taxon>Chromadorea</taxon>
        <taxon>Rhabditida</taxon>
        <taxon>Rhabditina</taxon>
        <taxon>Rhabditomorpha</taxon>
        <taxon>Strongyloidea</taxon>
        <taxon>Heligmosomidae</taxon>
        <taxon>Heligmosomoides</taxon>
    </lineage>
</organism>
<evidence type="ECO:0000313" key="3">
    <source>
        <dbReference type="Proteomes" id="UP000050761"/>
    </source>
</evidence>
<gene>
    <name evidence="2" type="ORF">HPBE_LOCUS5260</name>
</gene>
<reference evidence="2 3" key="1">
    <citation type="submission" date="2018-11" db="EMBL/GenBank/DDBJ databases">
        <authorList>
            <consortium name="Pathogen Informatics"/>
        </authorList>
    </citation>
    <scope>NUCLEOTIDE SEQUENCE [LARGE SCALE GENOMIC DNA]</scope>
</reference>